<dbReference type="Proteomes" id="UP000664277">
    <property type="component" value="Unassembled WGS sequence"/>
</dbReference>
<evidence type="ECO:0000313" key="2">
    <source>
        <dbReference type="Proteomes" id="UP000664277"/>
    </source>
</evidence>
<reference evidence="1" key="1">
    <citation type="submission" date="2021-02" db="EMBL/GenBank/DDBJ databases">
        <title>Genome-Resolved Metagenomics of a Microbial Community Performing Photosynthetic Biological Nutrient Removal.</title>
        <authorList>
            <person name="Mcdaniel E.A."/>
        </authorList>
    </citation>
    <scope>NUCLEOTIDE SEQUENCE</scope>
    <source>
        <strain evidence="1">UWPOB_OBS1</strain>
    </source>
</reference>
<organism evidence="1 2">
    <name type="scientific">Candidatus Obscuribacter phosphatis</name>
    <dbReference type="NCBI Taxonomy" id="1906157"/>
    <lineage>
        <taxon>Bacteria</taxon>
        <taxon>Bacillati</taxon>
        <taxon>Candidatus Melainabacteria</taxon>
        <taxon>Candidatus Obscuribacterales</taxon>
        <taxon>Candidatus Obscuribacteraceae</taxon>
        <taxon>Candidatus Obscuribacter</taxon>
    </lineage>
</organism>
<gene>
    <name evidence="1" type="ORF">J0M35_00640</name>
</gene>
<sequence>MTRLKKFKEVEKSQSRKFTIKELTVDVIVRQALAGSDWQKVCREIMDTNEITAKDVLQELHRRGYKIEDGKPVKISGKARLLSIGGQDNLVVFSRRENAEIAAEPGENKETLKEYKLNGMTLAAVKQNLLDAFEELDLGEPDKTKAVEALAAAYALLENLETT</sequence>
<name>A0A8J7TJZ9_9BACT</name>
<accession>A0A8J7TJZ9</accession>
<dbReference type="EMBL" id="JAFLCK010000001">
    <property type="protein sequence ID" value="MBN8658839.1"/>
    <property type="molecule type" value="Genomic_DNA"/>
</dbReference>
<evidence type="ECO:0000313" key="1">
    <source>
        <dbReference type="EMBL" id="MBN8658839.1"/>
    </source>
</evidence>
<dbReference type="AlphaFoldDB" id="A0A8J7TJZ9"/>
<protein>
    <submittedName>
        <fullName evidence="1">Uncharacterized protein</fullName>
    </submittedName>
</protein>
<comment type="caution">
    <text evidence="1">The sequence shown here is derived from an EMBL/GenBank/DDBJ whole genome shotgun (WGS) entry which is preliminary data.</text>
</comment>
<proteinExistence type="predicted"/>